<sequence length="183" mass="19399">MTPSTIELTPTAEDRRIARHAAAAIVLTVAEAAIPLPLPGVKPGLANIVTLVVLARWGWREAVWVSLLRVLAGSLLLGQFLAPGFFLSLSGALASLVSLGLAVRLPARWFGPVSHSILAAFAHIGAQLVVARLWLVPHDGVFYLTPVFALAAVVFGLINGLIAARLLRELQAAQRPAGDPMER</sequence>
<evidence type="ECO:0000313" key="3">
    <source>
        <dbReference type="Proteomes" id="UP000002186"/>
    </source>
</evidence>
<accession>C4ZJ30</accession>
<proteinExistence type="predicted"/>
<dbReference type="EMBL" id="CP001281">
    <property type="protein sequence ID" value="ACK53543.1"/>
    <property type="molecule type" value="Genomic_DNA"/>
</dbReference>
<dbReference type="Pfam" id="PF07456">
    <property type="entry name" value="Hpre_diP_synt_I"/>
    <property type="match status" value="1"/>
</dbReference>
<dbReference type="eggNOG" id="COG4769">
    <property type="taxonomic scope" value="Bacteria"/>
</dbReference>
<dbReference type="KEGG" id="tmz:Tmz1t_0773"/>
<evidence type="ECO:0000256" key="1">
    <source>
        <dbReference type="SAM" id="Phobius"/>
    </source>
</evidence>
<dbReference type="AlphaFoldDB" id="C4ZJ30"/>
<dbReference type="Gene3D" id="1.10.1760.20">
    <property type="match status" value="1"/>
</dbReference>
<dbReference type="RefSeq" id="WP_012584631.1">
    <property type="nucleotide sequence ID" value="NC_011662.2"/>
</dbReference>
<feature type="transmembrane region" description="Helical" evidence="1">
    <location>
        <begin position="141"/>
        <end position="167"/>
    </location>
</feature>
<gene>
    <name evidence="2" type="ordered locus">Tmz1t_0773</name>
</gene>
<organism evidence="2 3">
    <name type="scientific">Thauera aminoaromatica</name>
    <dbReference type="NCBI Taxonomy" id="164330"/>
    <lineage>
        <taxon>Bacteria</taxon>
        <taxon>Pseudomonadati</taxon>
        <taxon>Pseudomonadota</taxon>
        <taxon>Betaproteobacteria</taxon>
        <taxon>Rhodocyclales</taxon>
        <taxon>Zoogloeaceae</taxon>
        <taxon>Thauera</taxon>
    </lineage>
</organism>
<dbReference type="HOGENOM" id="CLU_108933_2_0_4"/>
<feature type="transmembrane region" description="Helical" evidence="1">
    <location>
        <begin position="117"/>
        <end position="135"/>
    </location>
</feature>
<evidence type="ECO:0000313" key="2">
    <source>
        <dbReference type="EMBL" id="ACK53543.1"/>
    </source>
</evidence>
<dbReference type="PIRSF" id="PIRSF027391">
    <property type="entry name" value="Hpre_diP_synt_I"/>
    <property type="match status" value="1"/>
</dbReference>
<keyword evidence="1" id="KW-0812">Transmembrane</keyword>
<feature type="transmembrane region" description="Helical" evidence="1">
    <location>
        <begin position="20"/>
        <end position="41"/>
    </location>
</feature>
<feature type="transmembrane region" description="Helical" evidence="1">
    <location>
        <begin position="86"/>
        <end position="105"/>
    </location>
</feature>
<reference evidence="2 3" key="2">
    <citation type="journal article" date="2012" name="Stand. Genomic Sci.">
        <title>Complete genome sequence of Thauera aminoaromatica strain MZ1T.</title>
        <authorList>
            <person name="Jiang K."/>
            <person name="Sanseverino J."/>
            <person name="Chauhan A."/>
            <person name="Lucas S."/>
            <person name="Copeland A."/>
            <person name="Lapidus A."/>
            <person name="Del Rio T.G."/>
            <person name="Dalin E."/>
            <person name="Tice H."/>
            <person name="Bruce D."/>
            <person name="Goodwin L."/>
            <person name="Pitluck S."/>
            <person name="Sims D."/>
            <person name="Brettin T."/>
            <person name="Detter J.C."/>
            <person name="Han C."/>
            <person name="Chang Y.J."/>
            <person name="Larimer F."/>
            <person name="Land M."/>
            <person name="Hauser L."/>
            <person name="Kyrpides N.C."/>
            <person name="Mikhailova N."/>
            <person name="Moser S."/>
            <person name="Jegier P."/>
            <person name="Close D."/>
            <person name="Debruyn J.M."/>
            <person name="Wang Y."/>
            <person name="Layton A.C."/>
            <person name="Allen M.S."/>
            <person name="Sayler G.S."/>
        </authorList>
    </citation>
    <scope>NUCLEOTIDE SEQUENCE [LARGE SCALE GENOMIC DNA]</scope>
    <source>
        <strain evidence="2 3">MZ1T</strain>
    </source>
</reference>
<keyword evidence="1" id="KW-0472">Membrane</keyword>
<name>C4ZJ30_THASP</name>
<keyword evidence="1" id="KW-1133">Transmembrane helix</keyword>
<protein>
    <submittedName>
        <fullName evidence="2">Heptaprenyl diphosphate synthase component I</fullName>
    </submittedName>
</protein>
<dbReference type="STRING" id="85643.Tmz1t_0773"/>
<reference evidence="3" key="1">
    <citation type="submission" date="2009-05" db="EMBL/GenBank/DDBJ databases">
        <title>Complete sequence of chromosome of Thauera sp. MZ1T.</title>
        <authorList>
            <consortium name="US DOE Joint Genome Institute"/>
            <person name="Lucas S."/>
            <person name="Copeland A."/>
            <person name="Lapidus A."/>
            <person name="Glavina del Rio T."/>
            <person name="Dalin E."/>
            <person name="Tice H."/>
            <person name="Bruce D."/>
            <person name="Goodwin L."/>
            <person name="Pitluck S."/>
            <person name="Sims D."/>
            <person name="Brettin T."/>
            <person name="Detter J.C."/>
            <person name="Han C."/>
            <person name="Larimer F."/>
            <person name="Land M."/>
            <person name="Hauser L."/>
            <person name="Kyrpides N."/>
            <person name="Mikhailova N."/>
            <person name="Sayler G.S."/>
        </authorList>
    </citation>
    <scope>NUCLEOTIDE SEQUENCE [LARGE SCALE GENOMIC DNA]</scope>
    <source>
        <strain evidence="3">MZ1T</strain>
    </source>
</reference>
<dbReference type="Proteomes" id="UP000002186">
    <property type="component" value="Chromosome"/>
</dbReference>
<dbReference type="InterPro" id="IPR010898">
    <property type="entry name" value="Hpre_diP_synth_I"/>
</dbReference>
<keyword evidence="3" id="KW-1185">Reference proteome</keyword>
<dbReference type="InterPro" id="IPR014535">
    <property type="entry name" value="Hpre_diP_synt_I"/>
</dbReference>